<sequence length="60" mass="6134">MNQTLFTAAFRFGRGSALGLDALEQDAGGFVGRVLGYELATERLGQDALGQGMDAGAGIA</sequence>
<protein>
    <submittedName>
        <fullName evidence="1">Uncharacterized protein</fullName>
    </submittedName>
</protein>
<keyword evidence="2" id="KW-1185">Reference proteome</keyword>
<organism evidence="1 2">
    <name type="scientific">Stenotrophomonas ginsengisoli</name>
    <dbReference type="NCBI Taxonomy" id="336566"/>
    <lineage>
        <taxon>Bacteria</taxon>
        <taxon>Pseudomonadati</taxon>
        <taxon>Pseudomonadota</taxon>
        <taxon>Gammaproteobacteria</taxon>
        <taxon>Lysobacterales</taxon>
        <taxon>Lysobacteraceae</taxon>
        <taxon>Stenotrophomonas</taxon>
    </lineage>
</organism>
<proteinExistence type="predicted"/>
<evidence type="ECO:0000313" key="1">
    <source>
        <dbReference type="EMBL" id="KRG78190.1"/>
    </source>
</evidence>
<dbReference type="Proteomes" id="UP000050956">
    <property type="component" value="Unassembled WGS sequence"/>
</dbReference>
<comment type="caution">
    <text evidence="1">The sequence shown here is derived from an EMBL/GenBank/DDBJ whole genome shotgun (WGS) entry which is preliminary data.</text>
</comment>
<reference evidence="1 2" key="1">
    <citation type="submission" date="2015-05" db="EMBL/GenBank/DDBJ databases">
        <title>Genome sequencing and analysis of members of genus Stenotrophomonas.</title>
        <authorList>
            <person name="Patil P.P."/>
            <person name="Midha S."/>
            <person name="Patil P.B."/>
        </authorList>
    </citation>
    <scope>NUCLEOTIDE SEQUENCE [LARGE SCALE GENOMIC DNA]</scope>
    <source>
        <strain evidence="1 2">DSM 24757</strain>
    </source>
</reference>
<dbReference type="EMBL" id="LDJM01000012">
    <property type="protein sequence ID" value="KRG78190.1"/>
    <property type="molecule type" value="Genomic_DNA"/>
</dbReference>
<gene>
    <name evidence="1" type="ORF">ABB30_05655</name>
</gene>
<name>A0A0R0DJC6_9GAMM</name>
<evidence type="ECO:0000313" key="2">
    <source>
        <dbReference type="Proteomes" id="UP000050956"/>
    </source>
</evidence>
<dbReference type="AlphaFoldDB" id="A0A0R0DJC6"/>
<accession>A0A0R0DJC6</accession>